<sequence length="185" mass="22013">MKRFILLFCLSLLLSCKHESKFNLEKDLYQFSEKIENGDTIEINVDYSACMYFAHEVFTFVKQNDTLFLQTHSEINSFGKREQNLPKTFYNIPASDQLSFENYFKYLKKENKPKEDFRSPLVVIYYKNRDQSKSFFDDGLQDKFKKLDKFALIREKIYPNDTFFKSPEPPPPPPSRKNKKAPKIN</sequence>
<comment type="caution">
    <text evidence="2">The sequence shown here is derived from an EMBL/GenBank/DDBJ whole genome shotgun (WGS) entry which is preliminary data.</text>
</comment>
<reference evidence="3" key="1">
    <citation type="journal article" date="2019" name="Int. J. Syst. Evol. Microbiol.">
        <title>The Global Catalogue of Microorganisms (GCM) 10K type strain sequencing project: providing services to taxonomists for standard genome sequencing and annotation.</title>
        <authorList>
            <consortium name="The Broad Institute Genomics Platform"/>
            <consortium name="The Broad Institute Genome Sequencing Center for Infectious Disease"/>
            <person name="Wu L."/>
            <person name="Ma J."/>
        </authorList>
    </citation>
    <scope>NUCLEOTIDE SEQUENCE [LARGE SCALE GENOMIC DNA]</scope>
    <source>
        <strain evidence="3">JCM 18019</strain>
    </source>
</reference>
<feature type="compositionally biased region" description="Basic residues" evidence="1">
    <location>
        <begin position="176"/>
        <end position="185"/>
    </location>
</feature>
<accession>A0ABP9MCL7</accession>
<feature type="region of interest" description="Disordered" evidence="1">
    <location>
        <begin position="161"/>
        <end position="185"/>
    </location>
</feature>
<proteinExistence type="predicted"/>
<dbReference type="EMBL" id="BAABHX010000004">
    <property type="protein sequence ID" value="GAA5094610.1"/>
    <property type="molecule type" value="Genomic_DNA"/>
</dbReference>
<evidence type="ECO:0008006" key="4">
    <source>
        <dbReference type="Google" id="ProtNLM"/>
    </source>
</evidence>
<keyword evidence="3" id="KW-1185">Reference proteome</keyword>
<evidence type="ECO:0000256" key="1">
    <source>
        <dbReference type="SAM" id="MobiDB-lite"/>
    </source>
</evidence>
<evidence type="ECO:0000313" key="2">
    <source>
        <dbReference type="EMBL" id="GAA5094610.1"/>
    </source>
</evidence>
<dbReference type="PROSITE" id="PS51257">
    <property type="entry name" value="PROKAR_LIPOPROTEIN"/>
    <property type="match status" value="1"/>
</dbReference>
<protein>
    <recommendedName>
        <fullName evidence="4">Lipoprotein</fullName>
    </recommendedName>
</protein>
<gene>
    <name evidence="2" type="ORF">GCM10023210_26360</name>
</gene>
<dbReference type="RefSeq" id="WP_345204800.1">
    <property type="nucleotide sequence ID" value="NZ_BAABHX010000004.1"/>
</dbReference>
<organism evidence="2 3">
    <name type="scientific">Chryseobacterium ginsengisoli</name>
    <dbReference type="NCBI Taxonomy" id="363853"/>
    <lineage>
        <taxon>Bacteria</taxon>
        <taxon>Pseudomonadati</taxon>
        <taxon>Bacteroidota</taxon>
        <taxon>Flavobacteriia</taxon>
        <taxon>Flavobacteriales</taxon>
        <taxon>Weeksellaceae</taxon>
        <taxon>Chryseobacterium group</taxon>
        <taxon>Chryseobacterium</taxon>
    </lineage>
</organism>
<evidence type="ECO:0000313" key="3">
    <source>
        <dbReference type="Proteomes" id="UP001500353"/>
    </source>
</evidence>
<dbReference type="Proteomes" id="UP001500353">
    <property type="component" value="Unassembled WGS sequence"/>
</dbReference>
<name>A0ABP9MCL7_9FLAO</name>